<evidence type="ECO:0000313" key="1">
    <source>
        <dbReference type="EMBL" id="SIN65091.1"/>
    </source>
</evidence>
<dbReference type="PIRSF" id="PIRSF011588">
    <property type="entry name" value="Gly_sarc_betain_red_a/b"/>
    <property type="match status" value="1"/>
</dbReference>
<dbReference type="Pfam" id="PF09338">
    <property type="entry name" value="Gly_reductase"/>
    <property type="match status" value="1"/>
</dbReference>
<dbReference type="EMBL" id="FSQZ01000001">
    <property type="protein sequence ID" value="SIN65091.1"/>
    <property type="molecule type" value="Genomic_DNA"/>
</dbReference>
<evidence type="ECO:0000313" key="2">
    <source>
        <dbReference type="Proteomes" id="UP000185093"/>
    </source>
</evidence>
<organism evidence="1 2">
    <name type="scientific">Acetomicrobium flavidum</name>
    <dbReference type="NCBI Taxonomy" id="49896"/>
    <lineage>
        <taxon>Bacteria</taxon>
        <taxon>Thermotogati</taxon>
        <taxon>Synergistota</taxon>
        <taxon>Synergistia</taxon>
        <taxon>Synergistales</taxon>
        <taxon>Acetomicrobiaceae</taxon>
        <taxon>Acetomicrobium</taxon>
    </lineage>
</organism>
<reference evidence="1 2" key="1">
    <citation type="submission" date="2016-11" db="EMBL/GenBank/DDBJ databases">
        <authorList>
            <person name="Varghese N."/>
            <person name="Submissions S."/>
        </authorList>
    </citation>
    <scope>NUCLEOTIDE SEQUENCE [LARGE SCALE GENOMIC DNA]</scope>
    <source>
        <strain evidence="1 2">DSM 20664</strain>
    </source>
</reference>
<keyword evidence="2" id="KW-1185">Reference proteome</keyword>
<proteinExistence type="predicted"/>
<dbReference type="InterPro" id="IPR016585">
    <property type="entry name" value="Gly/sarc/bet_Rdtase_B_asu/bsu"/>
</dbReference>
<comment type="caution">
    <text evidence="1">The sequence shown here is derived from an EMBL/GenBank/DDBJ whole genome shotgun (WGS) entry which is preliminary data.</text>
</comment>
<gene>
    <name evidence="1" type="ORF">SAMN05444368_0713</name>
</gene>
<dbReference type="RefSeq" id="WP_074199291.1">
    <property type="nucleotide sequence ID" value="NZ_DAORXD010000001.1"/>
</dbReference>
<dbReference type="Proteomes" id="UP000185093">
    <property type="component" value="Unassembled WGS sequence"/>
</dbReference>
<accession>A0ABY1JC68</accession>
<sequence>MRLELHKIKVKDVKWGDATKVEDGILYVNREEIIDLLSSDDRLESVEVDLARPGERVRIVPVKDVIEPRCKIEGEGDVFPGFIGDVEGAVGQGKTLALAGAAVVTCGKIVGFQEGIIDMSGPGAEYTPFSKTNNVVLVFTPKAGIERHDYEAACRVAGLKVAHFLAVKAKGAHPDEVQTYELEEITKRPDHLNKLPRVAYIYMLQSQGLLHDTYVYGVDAKKILPTLIHPNEVFDGAIVSGNCVSACDKNSTYAHQNNPVIEALYKRHGKDINFIGCIITNENVTLQDKKRSSSYAVKLAKMLGVEGVIITEEGFGNPDTDLIMNCRKAERAGIKTVLITDEYAGRDGASQSLADAAPEADAVVSVGNANPTVKLPPMEKVIGFSEFVDVIAGGFSGALKQDGSIEVELQAITGATSELGFTCLSAETR</sequence>
<protein>
    <submittedName>
        <fullName evidence="1">Glycine reductase</fullName>
    </submittedName>
</protein>
<name>A0ABY1JC68_9BACT</name>
<dbReference type="InterPro" id="IPR015417">
    <property type="entry name" value="Gly_reductase_pB_sua/b"/>
</dbReference>